<sequence length="436" mass="49547">MLPQLRRLPQPLPHNLSFYPTYHNCIPHHIPSFYLTYHYYHNPYHSYHTHPIFLPHLPPLPQPPPQLPHTCHHSTSPTTTTTTPNTHIPSFYLTYHHYHNPHHSYHTHPIILPPLPQPLPQLTHTSHHSTSPTTTTTTPTTATTHMPSFYLTYHHYHNPYHSYHNPHHSYHTHAIILPRLPRLPQAKINIIPGLTRGDLWLLLYFRGLHFLSPASLLFLTHFSPFPALPHSIQFASLHTVSGNDLFLRNGETGNTEEIILDAMYMVDELKRFNRAAIIGILPRLGASPHALSKAIGVNERLEDMCTPLGVRFVDPYNVFYGRADLYLPDGVHLNKRGKEVFGDMVNQTDRSDSSVVPFIPARVPQRPDKCGLYRWENFQGSSRGRHTASEAAGTTHYIIGVVAAGLTRDKGLGDVNGGSERSRKNVGLWDVELWGV</sequence>
<evidence type="ECO:0008006" key="4">
    <source>
        <dbReference type="Google" id="ProtNLM"/>
    </source>
</evidence>
<dbReference type="Gene3D" id="3.40.50.12700">
    <property type="match status" value="1"/>
</dbReference>
<evidence type="ECO:0000313" key="2">
    <source>
        <dbReference type="EMBL" id="KAK3855143.1"/>
    </source>
</evidence>
<reference evidence="2" key="1">
    <citation type="submission" date="2023-10" db="EMBL/GenBank/DDBJ databases">
        <title>Genome assemblies of two species of porcelain crab, Petrolisthes cinctipes and Petrolisthes manimaculis (Anomura: Porcellanidae).</title>
        <authorList>
            <person name="Angst P."/>
        </authorList>
    </citation>
    <scope>NUCLEOTIDE SEQUENCE</scope>
    <source>
        <strain evidence="2">PB745_01</strain>
        <tissue evidence="2">Gill</tissue>
    </source>
</reference>
<dbReference type="EMBL" id="JAWQEG010006336">
    <property type="protein sequence ID" value="KAK3855143.1"/>
    <property type="molecule type" value="Genomic_DNA"/>
</dbReference>
<gene>
    <name evidence="2" type="ORF">Pcinc_038433</name>
</gene>
<keyword evidence="3" id="KW-1185">Reference proteome</keyword>
<dbReference type="CDD" id="cd00229">
    <property type="entry name" value="SGNH_hydrolase"/>
    <property type="match status" value="1"/>
</dbReference>
<comment type="caution">
    <text evidence="2">The sequence shown here is derived from an EMBL/GenBank/DDBJ whole genome shotgun (WGS) entry which is preliminary data.</text>
</comment>
<dbReference type="SUPFAM" id="SSF52266">
    <property type="entry name" value="SGNH hydrolase"/>
    <property type="match status" value="1"/>
</dbReference>
<name>A0AAE1BQT2_PETCI</name>
<dbReference type="AlphaFoldDB" id="A0AAE1BQT2"/>
<organism evidence="2 3">
    <name type="scientific">Petrolisthes cinctipes</name>
    <name type="common">Flat porcelain crab</name>
    <dbReference type="NCBI Taxonomy" id="88211"/>
    <lineage>
        <taxon>Eukaryota</taxon>
        <taxon>Metazoa</taxon>
        <taxon>Ecdysozoa</taxon>
        <taxon>Arthropoda</taxon>
        <taxon>Crustacea</taxon>
        <taxon>Multicrustacea</taxon>
        <taxon>Malacostraca</taxon>
        <taxon>Eumalacostraca</taxon>
        <taxon>Eucarida</taxon>
        <taxon>Decapoda</taxon>
        <taxon>Pleocyemata</taxon>
        <taxon>Anomura</taxon>
        <taxon>Galatheoidea</taxon>
        <taxon>Porcellanidae</taxon>
        <taxon>Petrolisthes</taxon>
    </lineage>
</organism>
<dbReference type="Proteomes" id="UP001286313">
    <property type="component" value="Unassembled WGS sequence"/>
</dbReference>
<evidence type="ECO:0000313" key="3">
    <source>
        <dbReference type="Proteomes" id="UP001286313"/>
    </source>
</evidence>
<accession>A0AAE1BQT2</accession>
<feature type="region of interest" description="Disordered" evidence="1">
    <location>
        <begin position="121"/>
        <end position="142"/>
    </location>
</feature>
<evidence type="ECO:0000256" key="1">
    <source>
        <dbReference type="SAM" id="MobiDB-lite"/>
    </source>
</evidence>
<protein>
    <recommendedName>
        <fullName evidence="4">SGNH hydrolase-type esterase domain-containing protein</fullName>
    </recommendedName>
</protein>
<proteinExistence type="predicted"/>